<feature type="domain" description="Tail specific protease" evidence="2">
    <location>
        <begin position="198"/>
        <end position="446"/>
    </location>
</feature>
<evidence type="ECO:0000313" key="3">
    <source>
        <dbReference type="EMBL" id="RYC67922.1"/>
    </source>
</evidence>
<gene>
    <name evidence="3" type="ORF">EQG79_20900</name>
</gene>
<dbReference type="SUPFAM" id="SSF52096">
    <property type="entry name" value="ClpP/crotonase"/>
    <property type="match status" value="1"/>
</dbReference>
<dbReference type="InterPro" id="IPR029045">
    <property type="entry name" value="ClpP/crotonase-like_dom_sf"/>
</dbReference>
<dbReference type="SMART" id="SM00245">
    <property type="entry name" value="TSPc"/>
    <property type="match status" value="1"/>
</dbReference>
<dbReference type="PANTHER" id="PTHR32060">
    <property type="entry name" value="TAIL-SPECIFIC PROTEASE"/>
    <property type="match status" value="1"/>
</dbReference>
<keyword evidence="1" id="KW-0732">Signal</keyword>
<feature type="chain" id="PRO_5020289710" evidence="1">
    <location>
        <begin position="23"/>
        <end position="477"/>
    </location>
</feature>
<dbReference type="Gene3D" id="3.30.750.44">
    <property type="match status" value="1"/>
</dbReference>
<evidence type="ECO:0000256" key="1">
    <source>
        <dbReference type="SAM" id="SignalP"/>
    </source>
</evidence>
<dbReference type="AlphaFoldDB" id="A0A4Q2UHE3"/>
<protein>
    <submittedName>
        <fullName evidence="3">Peptidase S41</fullName>
    </submittedName>
</protein>
<evidence type="ECO:0000313" key="4">
    <source>
        <dbReference type="Proteomes" id="UP000290407"/>
    </source>
</evidence>
<feature type="signal peptide" evidence="1">
    <location>
        <begin position="1"/>
        <end position="22"/>
    </location>
</feature>
<dbReference type="RefSeq" id="WP_129603715.1">
    <property type="nucleotide sequence ID" value="NZ_SBLB01000006.1"/>
</dbReference>
<evidence type="ECO:0000259" key="2">
    <source>
        <dbReference type="SMART" id="SM00245"/>
    </source>
</evidence>
<dbReference type="InterPro" id="IPR005151">
    <property type="entry name" value="Tail-specific_protease"/>
</dbReference>
<accession>A0A4Q2UHE3</accession>
<proteinExistence type="predicted"/>
<dbReference type="GO" id="GO:0030288">
    <property type="term" value="C:outer membrane-bounded periplasmic space"/>
    <property type="evidence" value="ECO:0007669"/>
    <property type="project" value="TreeGrafter"/>
</dbReference>
<comment type="caution">
    <text evidence="3">The sequence shown here is derived from an EMBL/GenBank/DDBJ whole genome shotgun (WGS) entry which is preliminary data.</text>
</comment>
<organism evidence="3 4">
    <name type="scientific">Spirosoma sordidisoli</name>
    <dbReference type="NCBI Taxonomy" id="2502893"/>
    <lineage>
        <taxon>Bacteria</taxon>
        <taxon>Pseudomonadati</taxon>
        <taxon>Bacteroidota</taxon>
        <taxon>Cytophagia</taxon>
        <taxon>Cytophagales</taxon>
        <taxon>Cytophagaceae</taxon>
        <taxon>Spirosoma</taxon>
    </lineage>
</organism>
<dbReference type="CDD" id="cd07563">
    <property type="entry name" value="Peptidase_S41_IRBP"/>
    <property type="match status" value="1"/>
</dbReference>
<name>A0A4Q2UHE3_9BACT</name>
<dbReference type="PANTHER" id="PTHR32060:SF30">
    <property type="entry name" value="CARBOXY-TERMINAL PROCESSING PROTEASE CTPA"/>
    <property type="match status" value="1"/>
</dbReference>
<dbReference type="EMBL" id="SBLB01000006">
    <property type="protein sequence ID" value="RYC67922.1"/>
    <property type="molecule type" value="Genomic_DNA"/>
</dbReference>
<reference evidence="3 4" key="1">
    <citation type="submission" date="2019-01" db="EMBL/GenBank/DDBJ databases">
        <title>Spirosoma flava sp. nov., a propanil-degrading bacterium isolated from herbicide-contaminated soil.</title>
        <authorList>
            <person name="Zhang L."/>
            <person name="Jiang J.-D."/>
        </authorList>
    </citation>
    <scope>NUCLEOTIDE SEQUENCE [LARGE SCALE GENOMIC DNA]</scope>
    <source>
        <strain evidence="3 4">TY50</strain>
    </source>
</reference>
<keyword evidence="4" id="KW-1185">Reference proteome</keyword>
<dbReference type="Gene3D" id="3.90.226.10">
    <property type="entry name" value="2-enoyl-CoA Hydratase, Chain A, domain 1"/>
    <property type="match status" value="1"/>
</dbReference>
<dbReference type="GO" id="GO:0004175">
    <property type="term" value="F:endopeptidase activity"/>
    <property type="evidence" value="ECO:0007669"/>
    <property type="project" value="TreeGrafter"/>
</dbReference>
<sequence length="477" mass="53463">MNRLSIALFILLVIGSSRPLVAQNRNANLTDADKIAGLSLFWSEARYNFAYFDKTKVNWDSAYRAFIPQVLSTRTTYDYYRTLERFCALLNDGHTNVYAPWSVLGYSTYVPLQLLAIDQKIYVSQVLKGLSDSVPIGSELLTVNDQPIRQYLDQKVFPYVSASTEHHKWNNALFRLWSATSDTTTVYPMTFRTPDGKTIRFDSRLFSQRERNQSQWLRGNGTSPAKSQLSRLTMQPGNIAHVELNSFGDKKVIDQFKDMLPQLRSAKGIILDIRQNGGGNSDIGAEILKYFTAEKRLVGSAWRTREHRAAYKAWGTWQAKSPYDSTKAKTDAWYRRAYQTFTGDFWYAGDTMTYDNDLNEPRLSMPVVVLAGNQTASAAEDLLVIIRQLKTTRIPILGEPSMGTTGQPLPFDLPGGGSARICTKRDTYVNGTDFVGVGVKPDILVKPTVQSLISGRDVVLERALAVLTSSPSAIGKK</sequence>
<dbReference type="GO" id="GO:0008236">
    <property type="term" value="F:serine-type peptidase activity"/>
    <property type="evidence" value="ECO:0007669"/>
    <property type="project" value="InterPro"/>
</dbReference>
<dbReference type="Proteomes" id="UP000290407">
    <property type="component" value="Unassembled WGS sequence"/>
</dbReference>
<dbReference type="GO" id="GO:0007165">
    <property type="term" value="P:signal transduction"/>
    <property type="evidence" value="ECO:0007669"/>
    <property type="project" value="TreeGrafter"/>
</dbReference>
<dbReference type="GO" id="GO:0006508">
    <property type="term" value="P:proteolysis"/>
    <property type="evidence" value="ECO:0007669"/>
    <property type="project" value="InterPro"/>
</dbReference>
<dbReference type="Pfam" id="PF03572">
    <property type="entry name" value="Peptidase_S41"/>
    <property type="match status" value="1"/>
</dbReference>